<keyword evidence="4" id="KW-1185">Reference proteome</keyword>
<dbReference type="Pfam" id="PF00651">
    <property type="entry name" value="BTB"/>
    <property type="match status" value="1"/>
</dbReference>
<dbReference type="PANTHER" id="PTHR22743:SF165">
    <property type="entry name" value="BTB AND MATH DOMAIN CONTAINING-RELATED"/>
    <property type="match status" value="1"/>
</dbReference>
<dbReference type="FunCoup" id="H2KY61">
    <property type="interactions" value="18"/>
</dbReference>
<dbReference type="Pfam" id="PF00917">
    <property type="entry name" value="MATH"/>
    <property type="match status" value="1"/>
</dbReference>
<dbReference type="CDD" id="cd00121">
    <property type="entry name" value="MATH"/>
    <property type="match status" value="1"/>
</dbReference>
<dbReference type="EMBL" id="BX284602">
    <property type="protein sequence ID" value="CCD61266.1"/>
    <property type="molecule type" value="Genomic_DNA"/>
</dbReference>
<dbReference type="SMART" id="SM00061">
    <property type="entry name" value="MATH"/>
    <property type="match status" value="1"/>
</dbReference>
<dbReference type="InterPro" id="IPR011333">
    <property type="entry name" value="SKP1/BTB/POZ_sf"/>
</dbReference>
<dbReference type="InParanoid" id="H2KY61"/>
<evidence type="ECO:0000313" key="4">
    <source>
        <dbReference type="Proteomes" id="UP000001940"/>
    </source>
</evidence>
<evidence type="ECO:0000259" key="1">
    <source>
        <dbReference type="PROSITE" id="PS50097"/>
    </source>
</evidence>
<protein>
    <submittedName>
        <fullName evidence="3">BTB domain-containing protein</fullName>
    </submittedName>
</protein>
<dbReference type="HOGENOM" id="CLU_051249_2_0_1"/>
<dbReference type="Bgee" id="WBGene00015012">
    <property type="expression patterns" value="Expressed in adult organism and 3 other cell types or tissues"/>
</dbReference>
<dbReference type="AGR" id="WB:WBGene00015012"/>
<reference evidence="3 4" key="1">
    <citation type="journal article" date="1998" name="Science">
        <title>Genome sequence of the nematode C. elegans: a platform for investigating biology.</title>
        <authorList>
            <consortium name="The C. elegans sequencing consortium"/>
            <person name="Sulson J.E."/>
            <person name="Waterston R."/>
        </authorList>
    </citation>
    <scope>NUCLEOTIDE SEQUENCE [LARGE SCALE GENOMIC DNA]</scope>
    <source>
        <strain evidence="3 4">Bristol N2</strain>
    </source>
</reference>
<dbReference type="SMART" id="SM00225">
    <property type="entry name" value="BTB"/>
    <property type="match status" value="1"/>
</dbReference>
<dbReference type="PANTHER" id="PTHR22743">
    <property type="entry name" value="MEPRIN/TRAF-LIKE MATH FAMILY-C.ELEGANS"/>
    <property type="match status" value="1"/>
</dbReference>
<evidence type="ECO:0000313" key="5">
    <source>
        <dbReference type="WormBase" id="B0047.1"/>
    </source>
</evidence>
<dbReference type="InterPro" id="IPR008974">
    <property type="entry name" value="TRAF-like"/>
</dbReference>
<dbReference type="OrthoDB" id="437903at2759"/>
<dbReference type="Gene3D" id="2.60.210.10">
    <property type="entry name" value="Apoptosis, Tumor Necrosis Factor Receptor Associated Protein 2, Chain A"/>
    <property type="match status" value="1"/>
</dbReference>
<dbReference type="GeneID" id="181824"/>
<dbReference type="SMR" id="H2KY61"/>
<dbReference type="CDD" id="cd01165">
    <property type="entry name" value="BTB_POZ"/>
    <property type="match status" value="1"/>
</dbReference>
<dbReference type="PROSITE" id="PS50097">
    <property type="entry name" value="BTB"/>
    <property type="match status" value="1"/>
</dbReference>
<feature type="domain" description="MATH" evidence="2">
    <location>
        <begin position="7"/>
        <end position="130"/>
    </location>
</feature>
<dbReference type="KEGG" id="cel:CELE_B0047.1"/>
<accession>H2KY61</accession>
<dbReference type="Gene3D" id="3.30.710.10">
    <property type="entry name" value="Potassium Channel Kv1.1, Chain A"/>
    <property type="match status" value="1"/>
</dbReference>
<dbReference type="SUPFAM" id="SSF54695">
    <property type="entry name" value="POZ domain"/>
    <property type="match status" value="1"/>
</dbReference>
<proteinExistence type="predicted"/>
<dbReference type="SUPFAM" id="SSF49599">
    <property type="entry name" value="TRAF domain-like"/>
    <property type="match status" value="1"/>
</dbReference>
<name>H2KY61_CAEEL</name>
<dbReference type="InterPro" id="IPR000210">
    <property type="entry name" value="BTB/POZ_dom"/>
</dbReference>
<feature type="domain" description="BTB" evidence="1">
    <location>
        <begin position="154"/>
        <end position="209"/>
    </location>
</feature>
<dbReference type="PROSITE" id="PS50144">
    <property type="entry name" value="MATH"/>
    <property type="match status" value="1"/>
</dbReference>
<dbReference type="InterPro" id="IPR052664">
    <property type="entry name" value="BTB-MATH_domain_protein"/>
</dbReference>
<sequence length="271" mass="31137">MVVANKEFKLSHVFTNVLKMKDGDELYSPQEMHFNIPWMLKIKRNADHLGAYCYCLKLPKDEDGVAWTIDGHFELTALDPNGYRSLSGLPYLDCVFTNKRCSSGRAKFMSWNEMIEDYLINDSITIEVAAKITKMSGVIENLHRFFDKSMKQFSDVVIDVKGTKFYVLRKLLAFHSTYFYTLLGDSTESKVTISDINADDFQTLLEVLYGESAINDSNVDGLLQFALKHEILLAIQKCIEFLSEKSEKPMKDRVKIAKQHKLYNLKKALKD</sequence>
<dbReference type="AlphaFoldDB" id="H2KY61"/>
<dbReference type="CTD" id="181824"/>
<dbReference type="WormBase" id="B0047.1">
    <property type="protein sequence ID" value="CE36680"/>
    <property type="gene ID" value="WBGene00015012"/>
    <property type="gene designation" value="bath-20"/>
</dbReference>
<dbReference type="RefSeq" id="NP_001379545.1">
    <property type="nucleotide sequence ID" value="NM_001393014.1"/>
</dbReference>
<dbReference type="InterPro" id="IPR002083">
    <property type="entry name" value="MATH/TRAF_dom"/>
</dbReference>
<gene>
    <name evidence="3 5" type="primary">bath-20</name>
    <name evidence="5" type="ORF">B0047.1</name>
    <name evidence="3" type="ORF">CELE_B0047.1</name>
</gene>
<organism evidence="3 4">
    <name type="scientific">Caenorhabditis elegans</name>
    <dbReference type="NCBI Taxonomy" id="6239"/>
    <lineage>
        <taxon>Eukaryota</taxon>
        <taxon>Metazoa</taxon>
        <taxon>Ecdysozoa</taxon>
        <taxon>Nematoda</taxon>
        <taxon>Chromadorea</taxon>
        <taxon>Rhabditida</taxon>
        <taxon>Rhabditina</taxon>
        <taxon>Rhabditomorpha</taxon>
        <taxon>Rhabditoidea</taxon>
        <taxon>Rhabditidae</taxon>
        <taxon>Peloderinae</taxon>
        <taxon>Caenorhabditis</taxon>
    </lineage>
</organism>
<evidence type="ECO:0000259" key="2">
    <source>
        <dbReference type="PROSITE" id="PS50144"/>
    </source>
</evidence>
<evidence type="ECO:0000313" key="3">
    <source>
        <dbReference type="EMBL" id="CCD61266.1"/>
    </source>
</evidence>
<dbReference type="Proteomes" id="UP000001940">
    <property type="component" value="Chromosome II"/>
</dbReference>